<feature type="chain" id="PRO_5047416579" evidence="2">
    <location>
        <begin position="19"/>
        <end position="317"/>
    </location>
</feature>
<evidence type="ECO:0000313" key="3">
    <source>
        <dbReference type="EMBL" id="MEC4718212.1"/>
    </source>
</evidence>
<keyword evidence="4" id="KW-1185">Reference proteome</keyword>
<dbReference type="NCBIfam" id="TIGR02740">
    <property type="entry name" value="TraF-like"/>
    <property type="match status" value="1"/>
</dbReference>
<dbReference type="EMBL" id="JAWIIV010000002">
    <property type="protein sequence ID" value="MEC4718212.1"/>
    <property type="molecule type" value="Genomic_DNA"/>
</dbReference>
<reference evidence="3 4" key="1">
    <citation type="submission" date="2023-10" db="EMBL/GenBank/DDBJ databases">
        <title>Noviherbaspirillum sp. CPCC 100848 genome assembly.</title>
        <authorList>
            <person name="Li X.Y."/>
            <person name="Fang X.M."/>
        </authorList>
    </citation>
    <scope>NUCLEOTIDE SEQUENCE [LARGE SCALE GENOMIC DNA]</scope>
    <source>
        <strain evidence="3 4">CPCC 100848</strain>
    </source>
</reference>
<dbReference type="InterPro" id="IPR039555">
    <property type="entry name" value="TraF/TrbB"/>
</dbReference>
<organism evidence="3 4">
    <name type="scientific">Noviherbaspirillum album</name>
    <dbReference type="NCBI Taxonomy" id="3080276"/>
    <lineage>
        <taxon>Bacteria</taxon>
        <taxon>Pseudomonadati</taxon>
        <taxon>Pseudomonadota</taxon>
        <taxon>Betaproteobacteria</taxon>
        <taxon>Burkholderiales</taxon>
        <taxon>Oxalobacteraceae</taxon>
        <taxon>Noviherbaspirillum</taxon>
    </lineage>
</organism>
<gene>
    <name evidence="3" type="primary">traF</name>
    <name evidence="3" type="ORF">RY831_03565</name>
</gene>
<dbReference type="Pfam" id="PF13728">
    <property type="entry name" value="TraF"/>
    <property type="match status" value="1"/>
</dbReference>
<comment type="caution">
    <text evidence="3">The sequence shown here is derived from an EMBL/GenBank/DDBJ whole genome shotgun (WGS) entry which is preliminary data.</text>
</comment>
<dbReference type="RefSeq" id="WP_326504965.1">
    <property type="nucleotide sequence ID" value="NZ_JAWIIV010000002.1"/>
</dbReference>
<evidence type="ECO:0000256" key="1">
    <source>
        <dbReference type="SAM" id="MobiDB-lite"/>
    </source>
</evidence>
<dbReference type="InterPro" id="IPR014111">
    <property type="entry name" value="T4SS_TraF-like"/>
</dbReference>
<evidence type="ECO:0000313" key="4">
    <source>
        <dbReference type="Proteomes" id="UP001352263"/>
    </source>
</evidence>
<dbReference type="InterPro" id="IPR036249">
    <property type="entry name" value="Thioredoxin-like_sf"/>
</dbReference>
<dbReference type="SUPFAM" id="SSF52833">
    <property type="entry name" value="Thioredoxin-like"/>
    <property type="match status" value="1"/>
</dbReference>
<sequence>MRKILLVALLACCTVASAQKTNNGFFGGKEEGWFWYKDPREAQVKPLPTPAPEPEKKETPPAKEPEKPKEEKLSAFSVKWIRENLDKLRDIAIDDPTPENVRNYYYAQRIMLDKADKFATVAKQVVTSDPYLDENNNYPFATAARASITRLQNDAKKEGLKHLAGKAGLWFFFDSKCSFCSMQVSTVNHLAQTYGFEVKAITLDGKTLPELKVPVVRDQGQFKTLNLTITPTLVLAVPPKTFLVISQGVLSDSAADERLLTVAATQKLLPSEISRQIDVYSKGVLDPEDMNSEEAKALRDDPKAWVEYLQTRLKTKY</sequence>
<feature type="compositionally biased region" description="Basic and acidic residues" evidence="1">
    <location>
        <begin position="53"/>
        <end position="71"/>
    </location>
</feature>
<feature type="signal peptide" evidence="2">
    <location>
        <begin position="1"/>
        <end position="18"/>
    </location>
</feature>
<accession>A0ABU6J4E9</accession>
<keyword evidence="2" id="KW-0732">Signal</keyword>
<dbReference type="Proteomes" id="UP001352263">
    <property type="component" value="Unassembled WGS sequence"/>
</dbReference>
<name>A0ABU6J4E9_9BURK</name>
<protein>
    <submittedName>
        <fullName evidence="3">Conjugal transfer protein TraF</fullName>
    </submittedName>
</protein>
<feature type="region of interest" description="Disordered" evidence="1">
    <location>
        <begin position="44"/>
        <end position="71"/>
    </location>
</feature>
<proteinExistence type="predicted"/>
<evidence type="ECO:0000256" key="2">
    <source>
        <dbReference type="SAM" id="SignalP"/>
    </source>
</evidence>